<evidence type="ECO:0000313" key="1">
    <source>
        <dbReference type="EMBL" id="AKU98872.1"/>
    </source>
</evidence>
<gene>
    <name evidence="1" type="ORF">AKJ09_05536</name>
</gene>
<dbReference type="Proteomes" id="UP000064967">
    <property type="component" value="Chromosome"/>
</dbReference>
<accession>A0A0K1PZF1</accession>
<dbReference type="KEGG" id="llu:AKJ09_05536"/>
<reference evidence="1 2" key="1">
    <citation type="submission" date="2015-08" db="EMBL/GenBank/DDBJ databases">
        <authorList>
            <person name="Babu N.S."/>
            <person name="Beckwith C.J."/>
            <person name="Beseler K.G."/>
            <person name="Brison A."/>
            <person name="Carone J.V."/>
            <person name="Caskin T.P."/>
            <person name="Diamond M."/>
            <person name="Durham M.E."/>
            <person name="Foxe J.M."/>
            <person name="Go M."/>
            <person name="Henderson B.A."/>
            <person name="Jones I.B."/>
            <person name="McGettigan J.A."/>
            <person name="Micheletti S.J."/>
            <person name="Nasrallah M.E."/>
            <person name="Ortiz D."/>
            <person name="Piller C.R."/>
            <person name="Privatt S.R."/>
            <person name="Schneider S.L."/>
            <person name="Sharp S."/>
            <person name="Smith T.C."/>
            <person name="Stanton J.D."/>
            <person name="Ullery H.E."/>
            <person name="Wilson R.J."/>
            <person name="Serrano M.G."/>
            <person name="Buck G."/>
            <person name="Lee V."/>
            <person name="Wang Y."/>
            <person name="Carvalho R."/>
            <person name="Voegtly L."/>
            <person name="Shi R."/>
            <person name="Duckworth R."/>
            <person name="Johnson A."/>
            <person name="Loviza R."/>
            <person name="Walstead R."/>
            <person name="Shah Z."/>
            <person name="Kiflezghi M."/>
            <person name="Wade K."/>
            <person name="Ball S.L."/>
            <person name="Bradley K.W."/>
            <person name="Asai D.J."/>
            <person name="Bowman C.A."/>
            <person name="Russell D.A."/>
            <person name="Pope W.H."/>
            <person name="Jacobs-Sera D."/>
            <person name="Hendrix R.W."/>
            <person name="Hatfull G.F."/>
        </authorList>
    </citation>
    <scope>NUCLEOTIDE SEQUENCE [LARGE SCALE GENOMIC DNA]</scope>
    <source>
        <strain evidence="1 2">DSM 27648</strain>
    </source>
</reference>
<dbReference type="SUPFAM" id="SSF53254">
    <property type="entry name" value="Phosphoglycerate mutase-like"/>
    <property type="match status" value="1"/>
</dbReference>
<sequence length="165" mass="17710">MEIFLLRTSLTADDSRSASSATNESHRYLSLEGRQLVRAIGNKLRLSDEPNFDRIMTAPNPAAVQTSELFADRVDYVGAIEVLPSLATGVPPQVAAPLVLSRGNTVLVVADEPVLSTLGAFLIGRTTFPPLVHAQVSVIRDRQPAWFLRPGEIGRAPLLVAAANA</sequence>
<evidence type="ECO:0000313" key="2">
    <source>
        <dbReference type="Proteomes" id="UP000064967"/>
    </source>
</evidence>
<keyword evidence="2" id="KW-1185">Reference proteome</keyword>
<organism evidence="1 2">
    <name type="scientific">Labilithrix luteola</name>
    <dbReference type="NCBI Taxonomy" id="1391654"/>
    <lineage>
        <taxon>Bacteria</taxon>
        <taxon>Pseudomonadati</taxon>
        <taxon>Myxococcota</taxon>
        <taxon>Polyangia</taxon>
        <taxon>Polyangiales</taxon>
        <taxon>Labilitrichaceae</taxon>
        <taxon>Labilithrix</taxon>
    </lineage>
</organism>
<dbReference type="Gene3D" id="3.40.50.1240">
    <property type="entry name" value="Phosphoglycerate mutase-like"/>
    <property type="match status" value="1"/>
</dbReference>
<dbReference type="AlphaFoldDB" id="A0A0K1PZF1"/>
<dbReference type="EMBL" id="CP012333">
    <property type="protein sequence ID" value="AKU98872.1"/>
    <property type="molecule type" value="Genomic_DNA"/>
</dbReference>
<name>A0A0K1PZF1_9BACT</name>
<protein>
    <submittedName>
        <fullName evidence="1">Uncharacterized protein</fullName>
    </submittedName>
</protein>
<dbReference type="RefSeq" id="WP_146649961.1">
    <property type="nucleotide sequence ID" value="NZ_CP012333.1"/>
</dbReference>
<dbReference type="InterPro" id="IPR029033">
    <property type="entry name" value="His_PPase_superfam"/>
</dbReference>
<proteinExistence type="predicted"/>
<dbReference type="STRING" id="1391654.AKJ09_05536"/>